<feature type="domain" description="Chitin-binding type-4" evidence="2">
    <location>
        <begin position="23"/>
        <end position="213"/>
    </location>
</feature>
<evidence type="ECO:0000256" key="1">
    <source>
        <dbReference type="SAM" id="SignalP"/>
    </source>
</evidence>
<dbReference type="Proteomes" id="UP000694941">
    <property type="component" value="Unplaced"/>
</dbReference>
<dbReference type="Pfam" id="PF03067">
    <property type="entry name" value="LPMO_10"/>
    <property type="match status" value="1"/>
</dbReference>
<dbReference type="PANTHER" id="PTHR21113">
    <property type="entry name" value="AGAP001705-PA"/>
    <property type="match status" value="1"/>
</dbReference>
<proteinExistence type="predicted"/>
<keyword evidence="1" id="KW-0732">Signal</keyword>
<evidence type="ECO:0000313" key="4">
    <source>
        <dbReference type="RefSeq" id="XP_013776589.1"/>
    </source>
</evidence>
<dbReference type="GeneID" id="106461317"/>
<feature type="chain" id="PRO_5045021988" evidence="1">
    <location>
        <begin position="23"/>
        <end position="239"/>
    </location>
</feature>
<protein>
    <submittedName>
        <fullName evidence="4 5">Uncharacterized protein LOC106461317</fullName>
    </submittedName>
</protein>
<dbReference type="PANTHER" id="PTHR21113:SF4">
    <property type="entry name" value="CHITIN-BINDING TYPE-4 DOMAIN-CONTAINING PROTEIN"/>
    <property type="match status" value="1"/>
</dbReference>
<keyword evidence="3" id="KW-1185">Reference proteome</keyword>
<dbReference type="RefSeq" id="XP_013776589.1">
    <property type="nucleotide sequence ID" value="XM_013921135.2"/>
</dbReference>
<feature type="signal peptide" evidence="1">
    <location>
        <begin position="1"/>
        <end position="22"/>
    </location>
</feature>
<evidence type="ECO:0000259" key="2">
    <source>
        <dbReference type="Pfam" id="PF03067"/>
    </source>
</evidence>
<evidence type="ECO:0000313" key="6">
    <source>
        <dbReference type="RefSeq" id="XP_022243896.1"/>
    </source>
</evidence>
<sequence length="239" mass="26708">MTSPPMLLILAVLMFVSYEVWGHGRLLEPPARNMMWRFGYDVESNFEDTELFCGGIVHQWKENVSGNCGECGDAWELPRPREHETGGIYAGNITVRSFEPESNIDIIIQLVANHMGWFQFSLCPRSSWEEWETNECFDNHILELTDGSGTVLKVPTNDTGLIFTQVQLPKGLTCSHCVFRWHWMSGNNWGKCEDGIERPGCGPQETYRNCADISILSGAGIRGPGINNPGSKIPGLSTP</sequence>
<organism evidence="3 4">
    <name type="scientific">Limulus polyphemus</name>
    <name type="common">Atlantic horseshoe crab</name>
    <dbReference type="NCBI Taxonomy" id="6850"/>
    <lineage>
        <taxon>Eukaryota</taxon>
        <taxon>Metazoa</taxon>
        <taxon>Ecdysozoa</taxon>
        <taxon>Arthropoda</taxon>
        <taxon>Chelicerata</taxon>
        <taxon>Merostomata</taxon>
        <taxon>Xiphosura</taxon>
        <taxon>Limulidae</taxon>
        <taxon>Limulus</taxon>
    </lineage>
</organism>
<reference evidence="4 5" key="1">
    <citation type="submission" date="2025-05" db="UniProtKB">
        <authorList>
            <consortium name="RefSeq"/>
        </authorList>
    </citation>
    <scope>IDENTIFICATION</scope>
    <source>
        <tissue evidence="4 5">Muscle</tissue>
    </source>
</reference>
<dbReference type="RefSeq" id="XP_022243895.1">
    <property type="nucleotide sequence ID" value="XM_022388187.1"/>
</dbReference>
<evidence type="ECO:0000313" key="5">
    <source>
        <dbReference type="RefSeq" id="XP_022243895.1"/>
    </source>
</evidence>
<dbReference type="InterPro" id="IPR004302">
    <property type="entry name" value="Cellulose/chitin-bd_N"/>
</dbReference>
<evidence type="ECO:0000313" key="3">
    <source>
        <dbReference type="Proteomes" id="UP000694941"/>
    </source>
</evidence>
<gene>
    <name evidence="4 5 6" type="primary">LOC106461317</name>
</gene>
<name>A0ABM1B7V8_LIMPO</name>
<dbReference type="RefSeq" id="XP_022243896.1">
    <property type="nucleotide sequence ID" value="XM_022388188.1"/>
</dbReference>
<accession>A0ABM1B7V8</accession>